<protein>
    <submittedName>
        <fullName evidence="2">Uncharacterized protein</fullName>
    </submittedName>
</protein>
<reference evidence="2" key="1">
    <citation type="submission" date="2014-01" db="EMBL/GenBank/DDBJ databases">
        <title>The genome of the white-rot fungus Pycnoporus cinnabarinus: a basidiomycete model with a versatile arsenal for lignocellulosic biomass breakdown.</title>
        <authorList>
            <person name="Levasseur A."/>
            <person name="Lomascolo A."/>
            <person name="Ruiz-Duenas F.J."/>
            <person name="Uzan E."/>
            <person name="Piumi F."/>
            <person name="Kues U."/>
            <person name="Ram A.F.J."/>
            <person name="Murat C."/>
            <person name="Haon M."/>
            <person name="Benoit I."/>
            <person name="Arfi Y."/>
            <person name="Chevret D."/>
            <person name="Drula E."/>
            <person name="Kwon M.J."/>
            <person name="Gouret P."/>
            <person name="Lesage-Meessen L."/>
            <person name="Lombard V."/>
            <person name="Mariette J."/>
            <person name="Noirot C."/>
            <person name="Park J."/>
            <person name="Patyshakuliyeva A."/>
            <person name="Wieneger R.A.B."/>
            <person name="Wosten H.A.B."/>
            <person name="Martin F."/>
            <person name="Coutinho P.M."/>
            <person name="de Vries R."/>
            <person name="Martinez A.T."/>
            <person name="Klopp C."/>
            <person name="Pontarotti P."/>
            <person name="Henrissat B."/>
            <person name="Record E."/>
        </authorList>
    </citation>
    <scope>NUCLEOTIDE SEQUENCE [LARGE SCALE GENOMIC DNA]</scope>
    <source>
        <strain evidence="2">BRFM137</strain>
    </source>
</reference>
<accession>A0A060SPU9</accession>
<dbReference type="STRING" id="5643.A0A060SPU9"/>
<evidence type="ECO:0000313" key="2">
    <source>
        <dbReference type="EMBL" id="CDO76196.1"/>
    </source>
</evidence>
<feature type="region of interest" description="Disordered" evidence="1">
    <location>
        <begin position="425"/>
        <end position="451"/>
    </location>
</feature>
<keyword evidence="3" id="KW-1185">Reference proteome</keyword>
<feature type="region of interest" description="Disordered" evidence="1">
    <location>
        <begin position="283"/>
        <end position="303"/>
    </location>
</feature>
<sequence length="488" mass="51580">MWVHHRIYRPVAKARAAGAAGIALFVPNVDVGAVLIVPRRHHRPCSQSNPPDMSSSVASAGVHSLNLVSPELAVIPSVTNASHKPLPSTANVPSTVPCYPYTIWLRLTLSCATWWMNWLSSAPKSRWVARTLARDCSCLFISGTPVNTSSSPVQKPSAQDGFYGKTFKDINVRTTSPTSLPFRDSNRLKLRATVAKPEVELQPYSEHDREAPPVAISSELPEHTLPDNVDVHNAASRAEPSPPPSATLGDASDISSYFPPVEEVAAQASSRPRRTRAITDAHPPYVVPSNARPQSTTSPTESYPAARANPLIGAGQHTMYAPGSYPTAGPIPGIPYSQPSALPTPSPATVSVPPLDPSMPLPDTLASLHSSLVTLAGALGALAAARGSDALRTTEELRGLRTAMHALRMQVHDILTARTHLASQGPGGAVGGAGDGDAADAPPLGHGAPPWPIYGPRPHGYPAMYPHAFPPPQLGVPHQYPPGPHPEK</sequence>
<name>A0A060SPU9_PYCCI</name>
<gene>
    <name evidence="2" type="ORF">BN946_scf185037.g19</name>
</gene>
<organism evidence="2 3">
    <name type="scientific">Pycnoporus cinnabarinus</name>
    <name type="common">Cinnabar-red polypore</name>
    <name type="synonym">Trametes cinnabarina</name>
    <dbReference type="NCBI Taxonomy" id="5643"/>
    <lineage>
        <taxon>Eukaryota</taxon>
        <taxon>Fungi</taxon>
        <taxon>Dikarya</taxon>
        <taxon>Basidiomycota</taxon>
        <taxon>Agaricomycotina</taxon>
        <taxon>Agaricomycetes</taxon>
        <taxon>Polyporales</taxon>
        <taxon>Polyporaceae</taxon>
        <taxon>Trametes</taxon>
    </lineage>
</organism>
<feature type="compositionally biased region" description="Polar residues" evidence="1">
    <location>
        <begin position="291"/>
        <end position="301"/>
    </location>
</feature>
<dbReference type="EMBL" id="CCBP010000346">
    <property type="protein sequence ID" value="CDO76196.1"/>
    <property type="molecule type" value="Genomic_DNA"/>
</dbReference>
<dbReference type="HOGENOM" id="CLU_559150_0_0_1"/>
<comment type="caution">
    <text evidence="2">The sequence shown here is derived from an EMBL/GenBank/DDBJ whole genome shotgun (WGS) entry which is preliminary data.</text>
</comment>
<feature type="region of interest" description="Disordered" evidence="1">
    <location>
        <begin position="233"/>
        <end position="255"/>
    </location>
</feature>
<dbReference type="AlphaFoldDB" id="A0A060SPU9"/>
<evidence type="ECO:0000256" key="1">
    <source>
        <dbReference type="SAM" id="MobiDB-lite"/>
    </source>
</evidence>
<evidence type="ECO:0000313" key="3">
    <source>
        <dbReference type="Proteomes" id="UP000029665"/>
    </source>
</evidence>
<feature type="compositionally biased region" description="Gly residues" evidence="1">
    <location>
        <begin position="425"/>
        <end position="435"/>
    </location>
</feature>
<proteinExistence type="predicted"/>
<dbReference type="OrthoDB" id="1630758at2759"/>
<dbReference type="Proteomes" id="UP000029665">
    <property type="component" value="Unassembled WGS sequence"/>
</dbReference>
<feature type="compositionally biased region" description="Low complexity" evidence="1">
    <location>
        <begin position="439"/>
        <end position="448"/>
    </location>
</feature>